<feature type="compositionally biased region" description="Basic and acidic residues" evidence="12">
    <location>
        <begin position="521"/>
        <end position="539"/>
    </location>
</feature>
<dbReference type="GO" id="GO:0008270">
    <property type="term" value="F:zinc ion binding"/>
    <property type="evidence" value="ECO:0007669"/>
    <property type="project" value="UniProtKB-KW"/>
</dbReference>
<dbReference type="InterPro" id="IPR013087">
    <property type="entry name" value="Znf_C2H2_type"/>
</dbReference>
<evidence type="ECO:0000256" key="7">
    <source>
        <dbReference type="ARBA" id="ARBA00023125"/>
    </source>
</evidence>
<dbReference type="FunFam" id="3.30.160.60:FF:000512">
    <property type="entry name" value="zinc finger protein 197 isoform X1"/>
    <property type="match status" value="1"/>
</dbReference>
<feature type="compositionally biased region" description="Basic residues" evidence="12">
    <location>
        <begin position="567"/>
        <end position="577"/>
    </location>
</feature>
<protein>
    <submittedName>
        <fullName evidence="15">Zinc finger protein 485-like</fullName>
    </submittedName>
</protein>
<dbReference type="Ensembl" id="ENSAPOT00000031707.1">
    <property type="protein sequence ID" value="ENSAPOP00000011675.1"/>
    <property type="gene ID" value="ENSAPOG00000014259.1"/>
</dbReference>
<dbReference type="GO" id="GO:0001227">
    <property type="term" value="F:DNA-binding transcription repressor activity, RNA polymerase II-specific"/>
    <property type="evidence" value="ECO:0007669"/>
    <property type="project" value="TreeGrafter"/>
</dbReference>
<dbReference type="Gene3D" id="3.30.160.60">
    <property type="entry name" value="Classic Zinc Finger"/>
    <property type="match status" value="5"/>
</dbReference>
<evidence type="ECO:0000256" key="4">
    <source>
        <dbReference type="ARBA" id="ARBA00022771"/>
    </source>
</evidence>
<feature type="compositionally biased region" description="Basic residues" evidence="12">
    <location>
        <begin position="540"/>
        <end position="555"/>
    </location>
</feature>
<dbReference type="SUPFAM" id="SSF57667">
    <property type="entry name" value="beta-beta-alpha zinc fingers"/>
    <property type="match status" value="3"/>
</dbReference>
<dbReference type="PANTHER" id="PTHR24399:SF35">
    <property type="entry name" value="ZINC FINGER PROTEIN 131"/>
    <property type="match status" value="1"/>
</dbReference>
<dbReference type="SUPFAM" id="SSF57716">
    <property type="entry name" value="Glucocorticoid receptor-like (DNA-binding domain)"/>
    <property type="match status" value="1"/>
</dbReference>
<name>A0A3Q1FZH1_9TELE</name>
<evidence type="ECO:0000256" key="3">
    <source>
        <dbReference type="ARBA" id="ARBA00022737"/>
    </source>
</evidence>
<feature type="domain" description="C2H2-type" evidence="13">
    <location>
        <begin position="339"/>
        <end position="366"/>
    </location>
</feature>
<feature type="region of interest" description="Disordered" evidence="12">
    <location>
        <begin position="221"/>
        <end position="305"/>
    </location>
</feature>
<dbReference type="STRING" id="80966.ENSAPOP00000011675"/>
<evidence type="ECO:0000256" key="5">
    <source>
        <dbReference type="ARBA" id="ARBA00022833"/>
    </source>
</evidence>
<keyword evidence="8" id="KW-0804">Transcription</keyword>
<evidence type="ECO:0000256" key="6">
    <source>
        <dbReference type="ARBA" id="ARBA00023015"/>
    </source>
</evidence>
<organism evidence="15 16">
    <name type="scientific">Acanthochromis polyacanthus</name>
    <name type="common">spiny chromis</name>
    <dbReference type="NCBI Taxonomy" id="80966"/>
    <lineage>
        <taxon>Eukaryota</taxon>
        <taxon>Metazoa</taxon>
        <taxon>Chordata</taxon>
        <taxon>Craniata</taxon>
        <taxon>Vertebrata</taxon>
        <taxon>Euteleostomi</taxon>
        <taxon>Actinopterygii</taxon>
        <taxon>Neopterygii</taxon>
        <taxon>Teleostei</taxon>
        <taxon>Neoteleostei</taxon>
        <taxon>Acanthomorphata</taxon>
        <taxon>Ovalentaria</taxon>
        <taxon>Pomacentridae</taxon>
        <taxon>Acanthochromis</taxon>
    </lineage>
</organism>
<evidence type="ECO:0000256" key="10">
    <source>
        <dbReference type="PROSITE-ProRule" id="PRU00042"/>
    </source>
</evidence>
<keyword evidence="4 10" id="KW-0863">Zinc-finger</keyword>
<evidence type="ECO:0000313" key="15">
    <source>
        <dbReference type="Ensembl" id="ENSAPOP00000011675.1"/>
    </source>
</evidence>
<dbReference type="FunFam" id="3.30.160.60:FF:001732">
    <property type="entry name" value="Zgc:162936"/>
    <property type="match status" value="1"/>
</dbReference>
<evidence type="ECO:0000259" key="13">
    <source>
        <dbReference type="PROSITE" id="PS50157"/>
    </source>
</evidence>
<dbReference type="GeneTree" id="ENSGT00940000164868"/>
<keyword evidence="6" id="KW-0805">Transcription regulation</keyword>
<proteinExistence type="predicted"/>
<evidence type="ECO:0000256" key="2">
    <source>
        <dbReference type="ARBA" id="ARBA00022723"/>
    </source>
</evidence>
<dbReference type="SMART" id="SM00355">
    <property type="entry name" value="ZnF_C2H2"/>
    <property type="match status" value="6"/>
</dbReference>
<evidence type="ECO:0000256" key="8">
    <source>
        <dbReference type="ARBA" id="ARBA00023163"/>
    </source>
</evidence>
<dbReference type="AlphaFoldDB" id="A0A3Q1FZH1"/>
<feature type="compositionally biased region" description="Basic residues" evidence="12">
    <location>
        <begin position="614"/>
        <end position="626"/>
    </location>
</feature>
<dbReference type="GO" id="GO:0000978">
    <property type="term" value="F:RNA polymerase II cis-regulatory region sequence-specific DNA binding"/>
    <property type="evidence" value="ECO:0007669"/>
    <property type="project" value="TreeGrafter"/>
</dbReference>
<accession>A0A3Q1FZH1</accession>
<sequence>MCSVVGCDSFRRNAKRFKLPEDPEERLEWVQFVLEVNGQRLKESSWTDITICSEHFTNDCFVDQSLQLRSGSVPSLCARSEPEEAQESVETTEVFPQDDQLRACDSPASASEKSSICMTAPESPVPGDTSDSFSDYGSLLQKVVNIDMIQEKAALLQMKGKYVVNENQLLQLFNSKCPFCGSKVNVEKAAHGVVVVLNQQCLSCDYRNQWKSLVNASVPAAEEKPLPGGTGVKSETVSVDDDHSSITRVSESVEVTDKQSEPADEAEESSDEGGTDSDENWKPVTQPNEVQSDSEEDSESEYEGDYPSLFPQHSQLCTDCGKFFSKRKSHTCEHKIKPYSCYICGKRCVSEIALNSHSRIHDENYEHRCKYCHVVFKTKVAKMTHEQTHQTEGKPYKCPDCSETFASNKERTLHLVDHRGPRQLKCHICGIEFSRPTPLRRHLAVHTGAKPFKCSVCQRGFNQSSHLKSHMRLHTGERPYKCQHCEKRFNHNVSLKSHIQRYHTSSSGCVQNKCQVNKTVSDGEKEQTKEKEVEKERVHVPKKRSTGRPIGRPKRNTAGEMQGSNKKTAKVKARRRARCSDEDRDVTVEEEERSEKVAPRKSKGRPKNSDCDSRKRRLKTFRKTRT</sequence>
<evidence type="ECO:0000256" key="11">
    <source>
        <dbReference type="PROSITE-ProRule" id="PRU00309"/>
    </source>
</evidence>
<dbReference type="Proteomes" id="UP000257200">
    <property type="component" value="Unplaced"/>
</dbReference>
<keyword evidence="3" id="KW-0677">Repeat</keyword>
<keyword evidence="7 11" id="KW-0238">DNA-binding</keyword>
<dbReference type="InterPro" id="IPR036236">
    <property type="entry name" value="Znf_C2H2_sf"/>
</dbReference>
<evidence type="ECO:0000256" key="12">
    <source>
        <dbReference type="SAM" id="MobiDB-lite"/>
    </source>
</evidence>
<dbReference type="GO" id="GO:0045893">
    <property type="term" value="P:positive regulation of DNA-templated transcription"/>
    <property type="evidence" value="ECO:0007669"/>
    <property type="project" value="UniProtKB-ARBA"/>
</dbReference>
<keyword evidence="16" id="KW-1185">Reference proteome</keyword>
<dbReference type="GO" id="GO:0005694">
    <property type="term" value="C:chromosome"/>
    <property type="evidence" value="ECO:0007669"/>
    <property type="project" value="UniProtKB-ARBA"/>
</dbReference>
<keyword evidence="9" id="KW-0539">Nucleus</keyword>
<keyword evidence="2" id="KW-0479">Metal-binding</keyword>
<dbReference type="InterPro" id="IPR006612">
    <property type="entry name" value="THAP_Znf"/>
</dbReference>
<feature type="domain" description="C2H2-type" evidence="13">
    <location>
        <begin position="424"/>
        <end position="451"/>
    </location>
</feature>
<feature type="domain" description="THAP-type" evidence="14">
    <location>
        <begin position="1"/>
        <end position="77"/>
    </location>
</feature>
<feature type="compositionally biased region" description="Basic and acidic residues" evidence="12">
    <location>
        <begin position="578"/>
        <end position="598"/>
    </location>
</feature>
<dbReference type="PROSITE" id="PS50950">
    <property type="entry name" value="ZF_THAP"/>
    <property type="match status" value="1"/>
</dbReference>
<feature type="region of interest" description="Disordered" evidence="12">
    <location>
        <begin position="520"/>
        <end position="626"/>
    </location>
</feature>
<evidence type="ECO:0000259" key="14">
    <source>
        <dbReference type="PROSITE" id="PS50950"/>
    </source>
</evidence>
<dbReference type="GO" id="GO:0001817">
    <property type="term" value="P:regulation of cytokine production"/>
    <property type="evidence" value="ECO:0007669"/>
    <property type="project" value="TreeGrafter"/>
</dbReference>
<dbReference type="SMART" id="SM00692">
    <property type="entry name" value="DM3"/>
    <property type="match status" value="1"/>
</dbReference>
<keyword evidence="5" id="KW-0862">Zinc</keyword>
<comment type="subcellular location">
    <subcellularLocation>
        <location evidence="1">Nucleus</location>
    </subcellularLocation>
</comment>
<evidence type="ECO:0000313" key="16">
    <source>
        <dbReference type="Proteomes" id="UP000257200"/>
    </source>
</evidence>
<dbReference type="SMART" id="SM00980">
    <property type="entry name" value="THAP"/>
    <property type="match status" value="1"/>
</dbReference>
<dbReference type="PANTHER" id="PTHR24399">
    <property type="entry name" value="ZINC FINGER AND BTB DOMAIN-CONTAINING"/>
    <property type="match status" value="1"/>
</dbReference>
<feature type="domain" description="C2H2-type" evidence="13">
    <location>
        <begin position="480"/>
        <end position="508"/>
    </location>
</feature>
<evidence type="ECO:0000256" key="9">
    <source>
        <dbReference type="ARBA" id="ARBA00023242"/>
    </source>
</evidence>
<dbReference type="PROSITE" id="PS50157">
    <property type="entry name" value="ZINC_FINGER_C2H2_2"/>
    <property type="match status" value="5"/>
</dbReference>
<evidence type="ECO:0000256" key="1">
    <source>
        <dbReference type="ARBA" id="ARBA00004123"/>
    </source>
</evidence>
<dbReference type="PROSITE" id="PS00028">
    <property type="entry name" value="ZINC_FINGER_C2H2_1"/>
    <property type="match status" value="6"/>
</dbReference>
<dbReference type="GO" id="GO:0002682">
    <property type="term" value="P:regulation of immune system process"/>
    <property type="evidence" value="ECO:0007669"/>
    <property type="project" value="TreeGrafter"/>
</dbReference>
<feature type="compositionally biased region" description="Acidic residues" evidence="12">
    <location>
        <begin position="262"/>
        <end position="278"/>
    </location>
</feature>
<dbReference type="InParanoid" id="A0A3Q1FZH1"/>
<reference evidence="15" key="2">
    <citation type="submission" date="2025-09" db="UniProtKB">
        <authorList>
            <consortium name="Ensembl"/>
        </authorList>
    </citation>
    <scope>IDENTIFICATION</scope>
</reference>
<dbReference type="Pfam" id="PF00096">
    <property type="entry name" value="zf-C2H2"/>
    <property type="match status" value="3"/>
</dbReference>
<feature type="domain" description="C2H2-type" evidence="13">
    <location>
        <begin position="396"/>
        <end position="423"/>
    </location>
</feature>
<feature type="domain" description="C2H2-type" evidence="13">
    <location>
        <begin position="452"/>
        <end position="479"/>
    </location>
</feature>
<dbReference type="GO" id="GO:0005654">
    <property type="term" value="C:nucleoplasm"/>
    <property type="evidence" value="ECO:0007669"/>
    <property type="project" value="TreeGrafter"/>
</dbReference>
<reference evidence="15" key="1">
    <citation type="submission" date="2025-08" db="UniProtKB">
        <authorList>
            <consortium name="Ensembl"/>
        </authorList>
    </citation>
    <scope>IDENTIFICATION</scope>
</reference>
<feature type="compositionally biased region" description="Acidic residues" evidence="12">
    <location>
        <begin position="292"/>
        <end position="304"/>
    </location>
</feature>
<dbReference type="Pfam" id="PF05485">
    <property type="entry name" value="THAP"/>
    <property type="match status" value="1"/>
</dbReference>